<protein>
    <submittedName>
        <fullName evidence="1">Recombinase RecT</fullName>
    </submittedName>
</protein>
<evidence type="ECO:0000313" key="1">
    <source>
        <dbReference type="EMBL" id="MCV7424381.1"/>
    </source>
</evidence>
<gene>
    <name evidence="1" type="ORF">H7K45_27930</name>
</gene>
<dbReference type="AlphaFoldDB" id="A0A9X2Z8Y0"/>
<dbReference type="GO" id="GO:0006259">
    <property type="term" value="P:DNA metabolic process"/>
    <property type="evidence" value="ECO:0007669"/>
    <property type="project" value="InterPro"/>
</dbReference>
<sequence>MTAAVAKTNDKPTLAQLIEQMKPEIGRALPKHMNPERMARIATTVLRQTPALARCTPESFLGALMTSSQLGLEPGPTGEAYLVPYGTVCTFIPGYRGLIKLARNSGQLVDIWAEVVYENDTFKYTLGLRRDLQHEPAAGERGKPIYVYAAAQLKDGGTPFVVMTYTEVEAIRARSKAGRNGPWVTDWNAMAKKTLVKQLAKWLPLSAEFTSATVLDGTVRTDVGPLVDVQPDYIDGEMGDAPAVEAGPPPSADVVLAGKTELAQLKQIRDAERYGDDESWFAYVQAATGATVTADKDLTLEQAQKLIELFNEDAAK</sequence>
<name>A0A9X2Z8Y0_9MYCO</name>
<dbReference type="RefSeq" id="WP_263999447.1">
    <property type="nucleotide sequence ID" value="NZ_JACKVK010000014.1"/>
</dbReference>
<dbReference type="EMBL" id="JACKVK010000014">
    <property type="protein sequence ID" value="MCV7424381.1"/>
    <property type="molecule type" value="Genomic_DNA"/>
</dbReference>
<reference evidence="1" key="2">
    <citation type="journal article" date="2022" name="BMC Genomics">
        <title>Comparative genome analysis of mycobacteria focusing on tRNA and non-coding RNA.</title>
        <authorList>
            <person name="Behra P.R.K."/>
            <person name="Pettersson B.M.F."/>
            <person name="Ramesh M."/>
            <person name="Das S."/>
            <person name="Dasgupta S."/>
            <person name="Kirsebom L.A."/>
        </authorList>
    </citation>
    <scope>NUCLEOTIDE SEQUENCE</scope>
    <source>
        <strain evidence="1">DSM 44838</strain>
    </source>
</reference>
<reference evidence="1" key="1">
    <citation type="submission" date="2020-07" db="EMBL/GenBank/DDBJ databases">
        <authorList>
            <person name="Pettersson B.M.F."/>
            <person name="Behra P.R.K."/>
            <person name="Ramesh M."/>
            <person name="Das S."/>
            <person name="Dasgupta S."/>
            <person name="Kirsebom L.A."/>
        </authorList>
    </citation>
    <scope>NUCLEOTIDE SEQUENCE</scope>
    <source>
        <strain evidence="1">DSM 44838</strain>
    </source>
</reference>
<keyword evidence="2" id="KW-1185">Reference proteome</keyword>
<accession>A0A9X2Z8Y0</accession>
<comment type="caution">
    <text evidence="1">The sequence shown here is derived from an EMBL/GenBank/DDBJ whole genome shotgun (WGS) entry which is preliminary data.</text>
</comment>
<dbReference type="InterPro" id="IPR018330">
    <property type="entry name" value="RecT_fam"/>
</dbReference>
<organism evidence="1 2">
    <name type="scientific">Mycobacterium yunnanensis</name>
    <dbReference type="NCBI Taxonomy" id="368477"/>
    <lineage>
        <taxon>Bacteria</taxon>
        <taxon>Bacillati</taxon>
        <taxon>Actinomycetota</taxon>
        <taxon>Actinomycetes</taxon>
        <taxon>Mycobacteriales</taxon>
        <taxon>Mycobacteriaceae</taxon>
        <taxon>Mycobacterium</taxon>
    </lineage>
</organism>
<dbReference type="Pfam" id="PF03837">
    <property type="entry name" value="RecT"/>
    <property type="match status" value="1"/>
</dbReference>
<dbReference type="Proteomes" id="UP001141629">
    <property type="component" value="Unassembled WGS sequence"/>
</dbReference>
<dbReference type="GO" id="GO:0003677">
    <property type="term" value="F:DNA binding"/>
    <property type="evidence" value="ECO:0007669"/>
    <property type="project" value="InterPro"/>
</dbReference>
<dbReference type="NCBIfam" id="TIGR00616">
    <property type="entry name" value="rect"/>
    <property type="match status" value="1"/>
</dbReference>
<evidence type="ECO:0000313" key="2">
    <source>
        <dbReference type="Proteomes" id="UP001141629"/>
    </source>
</evidence>
<proteinExistence type="predicted"/>
<dbReference type="InterPro" id="IPR004590">
    <property type="entry name" value="ssDNA_annealing_RecT"/>
</dbReference>